<keyword evidence="3 6" id="KW-0328">Glycosyltransferase</keyword>
<dbReference type="AlphaFoldDB" id="A0A9W6F7R2"/>
<dbReference type="GO" id="GO:0016020">
    <property type="term" value="C:membrane"/>
    <property type="evidence" value="ECO:0007669"/>
    <property type="project" value="UniProtKB-SubCell"/>
</dbReference>
<evidence type="ECO:0000313" key="7">
    <source>
        <dbReference type="EMBL" id="GLC58801.1"/>
    </source>
</evidence>
<keyword evidence="5" id="KW-0472">Membrane</keyword>
<keyword evidence="8" id="KW-1185">Reference proteome</keyword>
<evidence type="ECO:0000256" key="2">
    <source>
        <dbReference type="ARBA" id="ARBA00007647"/>
    </source>
</evidence>
<evidence type="ECO:0000256" key="3">
    <source>
        <dbReference type="ARBA" id="ARBA00022676"/>
    </source>
</evidence>
<name>A0A9W6F7R2_9CHLO</name>
<organism evidence="7 8">
    <name type="scientific">Pleodorina starrii</name>
    <dbReference type="NCBI Taxonomy" id="330485"/>
    <lineage>
        <taxon>Eukaryota</taxon>
        <taxon>Viridiplantae</taxon>
        <taxon>Chlorophyta</taxon>
        <taxon>core chlorophytes</taxon>
        <taxon>Chlorophyceae</taxon>
        <taxon>CS clade</taxon>
        <taxon>Chlamydomonadales</taxon>
        <taxon>Volvocaceae</taxon>
        <taxon>Pleodorina</taxon>
    </lineage>
</organism>
<evidence type="ECO:0000256" key="6">
    <source>
        <dbReference type="RuleBase" id="RU366017"/>
    </source>
</evidence>
<protein>
    <recommendedName>
        <fullName evidence="6">Glycosyltransferase family 92 protein</fullName>
        <ecNumber evidence="6">2.4.1.-</ecNumber>
    </recommendedName>
</protein>
<comment type="caution">
    <text evidence="7">The sequence shown here is derived from an EMBL/GenBank/DDBJ whole genome shotgun (WGS) entry which is preliminary data.</text>
</comment>
<evidence type="ECO:0000256" key="5">
    <source>
        <dbReference type="ARBA" id="ARBA00023136"/>
    </source>
</evidence>
<reference evidence="7 8" key="1">
    <citation type="journal article" date="2023" name="Commun. Biol.">
        <title>Reorganization of the ancestral sex-determining regions during the evolution of trioecy in Pleodorina starrii.</title>
        <authorList>
            <person name="Takahashi K."/>
            <person name="Suzuki S."/>
            <person name="Kawai-Toyooka H."/>
            <person name="Yamamoto K."/>
            <person name="Hamaji T."/>
            <person name="Ootsuki R."/>
            <person name="Yamaguchi H."/>
            <person name="Kawachi M."/>
            <person name="Higashiyama T."/>
            <person name="Nozaki H."/>
        </authorList>
    </citation>
    <scope>NUCLEOTIDE SEQUENCE [LARGE SCALE GENOMIC DNA]</scope>
    <source>
        <strain evidence="7 8">NIES-4479</strain>
    </source>
</reference>
<proteinExistence type="inferred from homology"/>
<evidence type="ECO:0000313" key="8">
    <source>
        <dbReference type="Proteomes" id="UP001165080"/>
    </source>
</evidence>
<dbReference type="OrthoDB" id="537403at2759"/>
<dbReference type="InterPro" id="IPR008166">
    <property type="entry name" value="Glyco_transf_92"/>
</dbReference>
<dbReference type="Proteomes" id="UP001165080">
    <property type="component" value="Unassembled WGS sequence"/>
</dbReference>
<dbReference type="GO" id="GO:0016757">
    <property type="term" value="F:glycosyltransferase activity"/>
    <property type="evidence" value="ECO:0007669"/>
    <property type="project" value="UniProtKB-UniRule"/>
</dbReference>
<dbReference type="EC" id="2.4.1.-" evidence="6"/>
<dbReference type="Pfam" id="PF01697">
    <property type="entry name" value="Glyco_transf_92"/>
    <property type="match status" value="1"/>
</dbReference>
<comment type="similarity">
    <text evidence="2 6">Belongs to the glycosyltransferase 92 family.</text>
</comment>
<comment type="subcellular location">
    <subcellularLocation>
        <location evidence="1">Membrane</location>
    </subcellularLocation>
</comment>
<evidence type="ECO:0000256" key="4">
    <source>
        <dbReference type="ARBA" id="ARBA00022679"/>
    </source>
</evidence>
<gene>
    <name evidence="7" type="primary">PLEST006870</name>
    <name evidence="7" type="ORF">PLESTB_001402500</name>
</gene>
<dbReference type="EMBL" id="BRXU01000024">
    <property type="protein sequence ID" value="GLC58801.1"/>
    <property type="molecule type" value="Genomic_DNA"/>
</dbReference>
<evidence type="ECO:0000256" key="1">
    <source>
        <dbReference type="ARBA" id="ARBA00004370"/>
    </source>
</evidence>
<accession>A0A9W6F7R2</accession>
<sequence length="424" mass="47020">MVGCSCLVLHPSSLAPFSNTGHHTQAGAVWSLPVILREGVDLSVSHIRQYPGHVSTVLSLNDIDASLLEFNLVAKDTFNVFCSFLPRTLETTPWAGQSPSELAKAKNGVKQCSWLTEGQRAPRPAYVVMSPFYRVSAPHWAAMLEHRMDYHAKFGVDRYIFYVEGGYEALATIPNLQALTAAGKLRVVQWEELPHQGTATRRWPYAFQNMVYLHMMLATFHEDALAALMDIDEYLVTPKKTTLAEVLQTCADSVNASGVSIRLNRRVAWCSGCSALLSPFDSGGARVSRSIYDNLDREVLTRAAPLEQVMWVNPTFAKMILRVALSGSTSAELPPPSHPLALYGRHTMEWFPKSVVAVRHIATVNPHFAYPLPGLLASGGNDSCAYILHLTSQMTLRLPRPEQGFLDERAVPRNFFWVLDELAA</sequence>
<keyword evidence="4 6" id="KW-0808">Transferase</keyword>